<keyword evidence="1" id="KW-0472">Membrane</keyword>
<organism evidence="2 3">
    <name type="scientific">Portunus trituberculatus</name>
    <name type="common">Swimming crab</name>
    <name type="synonym">Neptunus trituberculatus</name>
    <dbReference type="NCBI Taxonomy" id="210409"/>
    <lineage>
        <taxon>Eukaryota</taxon>
        <taxon>Metazoa</taxon>
        <taxon>Ecdysozoa</taxon>
        <taxon>Arthropoda</taxon>
        <taxon>Crustacea</taxon>
        <taxon>Multicrustacea</taxon>
        <taxon>Malacostraca</taxon>
        <taxon>Eumalacostraca</taxon>
        <taxon>Eucarida</taxon>
        <taxon>Decapoda</taxon>
        <taxon>Pleocyemata</taxon>
        <taxon>Brachyura</taxon>
        <taxon>Eubrachyura</taxon>
        <taxon>Portunoidea</taxon>
        <taxon>Portunidae</taxon>
        <taxon>Portuninae</taxon>
        <taxon>Portunus</taxon>
    </lineage>
</organism>
<proteinExistence type="predicted"/>
<keyword evidence="1" id="KW-0812">Transmembrane</keyword>
<gene>
    <name evidence="2" type="ORF">E2C01_075952</name>
</gene>
<keyword evidence="1" id="KW-1133">Transmembrane helix</keyword>
<dbReference type="Proteomes" id="UP000324222">
    <property type="component" value="Unassembled WGS sequence"/>
</dbReference>
<comment type="caution">
    <text evidence="2">The sequence shown here is derived from an EMBL/GenBank/DDBJ whole genome shotgun (WGS) entry which is preliminary data.</text>
</comment>
<evidence type="ECO:0000256" key="1">
    <source>
        <dbReference type="SAM" id="Phobius"/>
    </source>
</evidence>
<reference evidence="2 3" key="1">
    <citation type="submission" date="2019-05" db="EMBL/GenBank/DDBJ databases">
        <title>Another draft genome of Portunus trituberculatus and its Hox gene families provides insights of decapod evolution.</title>
        <authorList>
            <person name="Jeong J.-H."/>
            <person name="Song I."/>
            <person name="Kim S."/>
            <person name="Choi T."/>
            <person name="Kim D."/>
            <person name="Ryu S."/>
            <person name="Kim W."/>
        </authorList>
    </citation>
    <scope>NUCLEOTIDE SEQUENCE [LARGE SCALE GENOMIC DNA]</scope>
    <source>
        <tissue evidence="2">Muscle</tissue>
    </source>
</reference>
<sequence length="99" mass="11452">MKLARGFCDLNISATDTDLKKTLLKALSLGYQTLAINREVTDTLEQHQKGKKRKKGESLVLNKSFCYFQCKYFFVLLFLAPLIFTPFKVWFHNENKKAG</sequence>
<accession>A0A5B7IC01</accession>
<dbReference type="AlphaFoldDB" id="A0A5B7IC01"/>
<name>A0A5B7IC01_PORTR</name>
<evidence type="ECO:0000313" key="2">
    <source>
        <dbReference type="EMBL" id="MPC81342.1"/>
    </source>
</evidence>
<feature type="transmembrane region" description="Helical" evidence="1">
    <location>
        <begin position="72"/>
        <end position="91"/>
    </location>
</feature>
<evidence type="ECO:0000313" key="3">
    <source>
        <dbReference type="Proteomes" id="UP000324222"/>
    </source>
</evidence>
<keyword evidence="3" id="KW-1185">Reference proteome</keyword>
<protein>
    <submittedName>
        <fullName evidence="2">Uncharacterized protein</fullName>
    </submittedName>
</protein>
<dbReference type="EMBL" id="VSRR010056668">
    <property type="protein sequence ID" value="MPC81342.1"/>
    <property type="molecule type" value="Genomic_DNA"/>
</dbReference>